<evidence type="ECO:0000256" key="6">
    <source>
        <dbReference type="RuleBase" id="RU361144"/>
    </source>
</evidence>
<gene>
    <name evidence="8" type="ORF">ANN_01929</name>
</gene>
<keyword evidence="4 6" id="KW-0325">Glycoprotein</keyword>
<keyword evidence="9" id="KW-1185">Reference proteome</keyword>
<organism evidence="8 9">
    <name type="scientific">Periplaneta americana</name>
    <name type="common">American cockroach</name>
    <name type="synonym">Blatta americana</name>
    <dbReference type="NCBI Taxonomy" id="6978"/>
    <lineage>
        <taxon>Eukaryota</taxon>
        <taxon>Metazoa</taxon>
        <taxon>Ecdysozoa</taxon>
        <taxon>Arthropoda</taxon>
        <taxon>Hexapoda</taxon>
        <taxon>Insecta</taxon>
        <taxon>Pterygota</taxon>
        <taxon>Neoptera</taxon>
        <taxon>Polyneoptera</taxon>
        <taxon>Dictyoptera</taxon>
        <taxon>Blattodea</taxon>
        <taxon>Blattoidea</taxon>
        <taxon>Blattidae</taxon>
        <taxon>Blattinae</taxon>
        <taxon>Periplaneta</taxon>
    </lineage>
</organism>
<dbReference type="PANTHER" id="PTHR10514">
    <property type="entry name" value="ANGIOTENSIN-CONVERTING ENZYME"/>
    <property type="match status" value="1"/>
</dbReference>
<dbReference type="EMBL" id="JAJSOF020000003">
    <property type="protein sequence ID" value="KAJ4450502.1"/>
    <property type="molecule type" value="Genomic_DNA"/>
</dbReference>
<dbReference type="SUPFAM" id="SSF55486">
    <property type="entry name" value="Metalloproteases ('zincins'), catalytic domain"/>
    <property type="match status" value="1"/>
</dbReference>
<evidence type="ECO:0000256" key="2">
    <source>
        <dbReference type="ARBA" id="ARBA00022729"/>
    </source>
</evidence>
<comment type="caution">
    <text evidence="8">The sequence shown here is derived from an EMBL/GenBank/DDBJ whole genome shotgun (WGS) entry which is preliminary data.</text>
</comment>
<keyword evidence="6" id="KW-0121">Carboxypeptidase</keyword>
<dbReference type="Proteomes" id="UP001148838">
    <property type="component" value="Unassembled WGS sequence"/>
</dbReference>
<keyword evidence="7" id="KW-1133">Transmembrane helix</keyword>
<evidence type="ECO:0000313" key="8">
    <source>
        <dbReference type="EMBL" id="KAJ4450502.1"/>
    </source>
</evidence>
<evidence type="ECO:0000256" key="4">
    <source>
        <dbReference type="ARBA" id="ARBA00023180"/>
    </source>
</evidence>
<dbReference type="PRINTS" id="PR00791">
    <property type="entry name" value="PEPDIPTASEA"/>
</dbReference>
<dbReference type="EC" id="3.4.-.-" evidence="6"/>
<keyword evidence="2" id="KW-0732">Signal</keyword>
<evidence type="ECO:0000313" key="9">
    <source>
        <dbReference type="Proteomes" id="UP001148838"/>
    </source>
</evidence>
<keyword evidence="6" id="KW-0862">Zinc</keyword>
<keyword evidence="6" id="KW-0645">Protease</keyword>
<comment type="caution">
    <text evidence="5">Lacks conserved residue(s) required for the propagation of feature annotation.</text>
</comment>
<keyword evidence="6" id="KW-0482">Metalloprotease</keyword>
<dbReference type="PROSITE" id="PS52011">
    <property type="entry name" value="PEPTIDASE_M2"/>
    <property type="match status" value="1"/>
</dbReference>
<dbReference type="InterPro" id="IPR001548">
    <property type="entry name" value="Peptidase_M2"/>
</dbReference>
<keyword evidence="6" id="KW-0378">Hydrolase</keyword>
<keyword evidence="7" id="KW-0812">Transmembrane</keyword>
<evidence type="ECO:0000256" key="1">
    <source>
        <dbReference type="ARBA" id="ARBA00008139"/>
    </source>
</evidence>
<reference evidence="8 9" key="1">
    <citation type="journal article" date="2022" name="Allergy">
        <title>Genome assembly and annotation of Periplaneta americana reveal a comprehensive cockroach allergen profile.</title>
        <authorList>
            <person name="Wang L."/>
            <person name="Xiong Q."/>
            <person name="Saelim N."/>
            <person name="Wang L."/>
            <person name="Nong W."/>
            <person name="Wan A.T."/>
            <person name="Shi M."/>
            <person name="Liu X."/>
            <person name="Cao Q."/>
            <person name="Hui J.H.L."/>
            <person name="Sookrung N."/>
            <person name="Leung T.F."/>
            <person name="Tungtrongchitr A."/>
            <person name="Tsui S.K.W."/>
        </authorList>
    </citation>
    <scope>NUCLEOTIDE SEQUENCE [LARGE SCALE GENOMIC DNA]</scope>
    <source>
        <strain evidence="8">PWHHKU_190912</strain>
    </source>
</reference>
<evidence type="ECO:0000256" key="5">
    <source>
        <dbReference type="PROSITE-ProRule" id="PRU01355"/>
    </source>
</evidence>
<feature type="transmembrane region" description="Helical" evidence="7">
    <location>
        <begin position="563"/>
        <end position="585"/>
    </location>
</feature>
<sequence length="603" mass="68799">MTKDVKIQEEQLYGSTYRNLAEQLRLYLDQEIDDNELVNKLQIIRTSGDPLMNETLYDKQYTDLKKLISAAFFYLDNSPAWILEFMQQCSYRVEHILTTSRDAKILLETWTKYQKKFSSQADEFPDVLQLTKAAAEANGEVEVDTYWQKQNEYPGGYTKAEFLWKEIEPLYHKLHSFVTKQLSKQHKLLNATNTSLIPVHLLGTVAGNDWTNIANRVLHSHSYQSILESLKVKNLGGENVYRTAENMLDKLGLGTLSQKFWKQSWFNSSCPANLVNYCTDGDARVLTCNLTGWTEYLDAFENAMKIKHIELANEENSFIYWQNNHYSAIYEAVGGLSSLLATTPQYLKQLGLLTTKDNEAETVELAKASLLLLTALQTLPKLPYYLAADLWRIEILNNNVTNVTEMNNSWRRFRRDMQLVSIPEQENIYDFLPDPYIAANKPYLGLLLQSGKSVNWLRLLEDIMGIEELDAGPLLSYFRKLESYLPKLEKLKPIKSSKYTVKSTTAAPKIPVIIEEDDNSKLNSSDDVLPIPVNSTIPPEEDIVETNSTTITKEREKEASSSIVILIICASIVAAAVVIGCFVIGHKRFKKARSYTQTSTREI</sequence>
<accession>A0ABQ8TWM8</accession>
<comment type="similarity">
    <text evidence="1 5 6">Belongs to the peptidase M2 family.</text>
</comment>
<comment type="cofactor">
    <cofactor evidence="6">
        <name>Zn(2+)</name>
        <dbReference type="ChEBI" id="CHEBI:29105"/>
    </cofactor>
    <text evidence="6">Binds 1 zinc ion per subunit.</text>
</comment>
<protein>
    <recommendedName>
        <fullName evidence="6">Angiotensin-converting enzyme</fullName>
        <ecNumber evidence="6">3.4.-.-</ecNumber>
    </recommendedName>
</protein>
<dbReference type="Pfam" id="PF01401">
    <property type="entry name" value="Peptidase_M2"/>
    <property type="match status" value="1"/>
</dbReference>
<keyword evidence="6" id="KW-0479">Metal-binding</keyword>
<evidence type="ECO:0000256" key="7">
    <source>
        <dbReference type="SAM" id="Phobius"/>
    </source>
</evidence>
<feature type="disulfide bond" evidence="5">
    <location>
        <begin position="270"/>
        <end position="288"/>
    </location>
</feature>
<keyword evidence="3 5" id="KW-1015">Disulfide bond</keyword>
<proteinExistence type="inferred from homology"/>
<evidence type="ECO:0000256" key="3">
    <source>
        <dbReference type="ARBA" id="ARBA00023157"/>
    </source>
</evidence>
<keyword evidence="7" id="KW-0472">Membrane</keyword>
<dbReference type="PANTHER" id="PTHR10514:SF44">
    <property type="entry name" value="ANGIOTENSIN-CONVERTING ENZYME-RELATED"/>
    <property type="match status" value="1"/>
</dbReference>
<name>A0ABQ8TWM8_PERAM</name>